<gene>
    <name evidence="2" type="ORF">EDC28_104236</name>
</gene>
<keyword evidence="1" id="KW-1133">Transmembrane helix</keyword>
<evidence type="ECO:0000313" key="2">
    <source>
        <dbReference type="EMBL" id="ROQ27585.1"/>
    </source>
</evidence>
<dbReference type="Proteomes" id="UP000268033">
    <property type="component" value="Unassembled WGS sequence"/>
</dbReference>
<feature type="transmembrane region" description="Helical" evidence="1">
    <location>
        <begin position="32"/>
        <end position="52"/>
    </location>
</feature>
<protein>
    <submittedName>
        <fullName evidence="2">Uncharacterized protein</fullName>
    </submittedName>
</protein>
<feature type="transmembrane region" description="Helical" evidence="1">
    <location>
        <begin position="7"/>
        <end position="26"/>
    </location>
</feature>
<reference evidence="2 3" key="1">
    <citation type="submission" date="2018-11" db="EMBL/GenBank/DDBJ databases">
        <title>Genomic Encyclopedia of Type Strains, Phase IV (KMG-IV): sequencing the most valuable type-strain genomes for metagenomic binning, comparative biology and taxonomic classification.</title>
        <authorList>
            <person name="Goeker M."/>
        </authorList>
    </citation>
    <scope>NUCLEOTIDE SEQUENCE [LARGE SCALE GENOMIC DNA]</scope>
    <source>
        <strain evidence="2 3">DSM 21945</strain>
    </source>
</reference>
<accession>A0A3N1PG74</accession>
<keyword evidence="1" id="KW-0472">Membrane</keyword>
<keyword evidence="1" id="KW-0812">Transmembrane</keyword>
<evidence type="ECO:0000256" key="1">
    <source>
        <dbReference type="SAM" id="Phobius"/>
    </source>
</evidence>
<sequence>MTPRISNIIVIGVAAIFVESLILADFTGDPVYLAPFVIFVSLYLIVLFVSLFSRLDRQ</sequence>
<keyword evidence="3" id="KW-1185">Reference proteome</keyword>
<dbReference type="AlphaFoldDB" id="A0A3N1PG74"/>
<name>A0A3N1PG74_9GAMM</name>
<evidence type="ECO:0000313" key="3">
    <source>
        <dbReference type="Proteomes" id="UP000268033"/>
    </source>
</evidence>
<dbReference type="EMBL" id="RJUL01000004">
    <property type="protein sequence ID" value="ROQ27585.1"/>
    <property type="molecule type" value="Genomic_DNA"/>
</dbReference>
<proteinExistence type="predicted"/>
<dbReference type="RefSeq" id="WP_170164073.1">
    <property type="nucleotide sequence ID" value="NZ_RJUL01000004.1"/>
</dbReference>
<organism evidence="2 3">
    <name type="scientific">Gallaecimonas pentaromativorans</name>
    <dbReference type="NCBI Taxonomy" id="584787"/>
    <lineage>
        <taxon>Bacteria</taxon>
        <taxon>Pseudomonadati</taxon>
        <taxon>Pseudomonadota</taxon>
        <taxon>Gammaproteobacteria</taxon>
        <taxon>Enterobacterales</taxon>
        <taxon>Gallaecimonadaceae</taxon>
        <taxon>Gallaecimonas</taxon>
    </lineage>
</organism>
<comment type="caution">
    <text evidence="2">The sequence shown here is derived from an EMBL/GenBank/DDBJ whole genome shotgun (WGS) entry which is preliminary data.</text>
</comment>